<evidence type="ECO:0000313" key="4">
    <source>
        <dbReference type="Proteomes" id="UP000024842"/>
    </source>
</evidence>
<dbReference type="SUPFAM" id="SSF48452">
    <property type="entry name" value="TPR-like"/>
    <property type="match status" value="1"/>
</dbReference>
<dbReference type="Gene3D" id="1.25.40.10">
    <property type="entry name" value="Tetratricopeptide repeat domain"/>
    <property type="match status" value="1"/>
</dbReference>
<accession>A0A023DZ53</accession>
<organism evidence="3 4">
    <name type="scientific">Holospora elegans E1</name>
    <dbReference type="NCBI Taxonomy" id="1427503"/>
    <lineage>
        <taxon>Bacteria</taxon>
        <taxon>Pseudomonadati</taxon>
        <taxon>Pseudomonadota</taxon>
        <taxon>Alphaproteobacteria</taxon>
        <taxon>Holosporales</taxon>
        <taxon>Holosporaceae</taxon>
        <taxon>Holospora</taxon>
    </lineage>
</organism>
<feature type="chain" id="PRO_5001519315" evidence="2">
    <location>
        <begin position="23"/>
        <end position="239"/>
    </location>
</feature>
<feature type="signal peptide" evidence="2">
    <location>
        <begin position="1"/>
        <end position="22"/>
    </location>
</feature>
<keyword evidence="4" id="KW-1185">Reference proteome</keyword>
<dbReference type="AlphaFoldDB" id="A0A023DZ53"/>
<dbReference type="RefSeq" id="WP_006296909.1">
    <property type="nucleotide sequence ID" value="NZ_BAUP01000081.1"/>
</dbReference>
<name>A0A023DZ53_9PROT</name>
<feature type="coiled-coil region" evidence="1">
    <location>
        <begin position="28"/>
        <end position="62"/>
    </location>
</feature>
<evidence type="ECO:0000256" key="1">
    <source>
        <dbReference type="SAM" id="Coils"/>
    </source>
</evidence>
<proteinExistence type="predicted"/>
<dbReference type="EMBL" id="BAUP01000081">
    <property type="protein sequence ID" value="GAJ46310.1"/>
    <property type="molecule type" value="Genomic_DNA"/>
</dbReference>
<evidence type="ECO:0000256" key="2">
    <source>
        <dbReference type="SAM" id="SignalP"/>
    </source>
</evidence>
<keyword evidence="1" id="KW-0175">Coiled coil</keyword>
<dbReference type="Proteomes" id="UP000024842">
    <property type="component" value="Unassembled WGS sequence"/>
</dbReference>
<comment type="caution">
    <text evidence="3">The sequence shown here is derived from an EMBL/GenBank/DDBJ whole genome shotgun (WGS) entry which is preliminary data.</text>
</comment>
<evidence type="ECO:0000313" key="3">
    <source>
        <dbReference type="EMBL" id="GAJ46310.1"/>
    </source>
</evidence>
<gene>
    <name evidence="3" type="ORF">HE1_00638</name>
</gene>
<sequence length="239" mass="27637" precursor="true">MTTSRFSFIFSSCFLVCSTCVAAVLSPMEVVLHRLEELENRCKVLEDHCLNLQQSLDTLRAQKDDGKAFSEYEEKTDSQSFSVPPLHFSSENKTLQDVTRHLKKGETDQAITVLEHFIHQKNHPLKAQALYYKGLIFMHQKKYDQAETLFSTAYLYLKGQTFSSKLCTKEEQEKRKLFPIQILLKSAECLHHLGKKSEATFVCEEIKRHLIKIPKHHHAKIIKKLNAITQTQKKSSKNK</sequence>
<protein>
    <submittedName>
        <fullName evidence="3">Tol-pal system protein YbgF</fullName>
    </submittedName>
</protein>
<dbReference type="InterPro" id="IPR011990">
    <property type="entry name" value="TPR-like_helical_dom_sf"/>
</dbReference>
<dbReference type="Pfam" id="PF13432">
    <property type="entry name" value="TPR_16"/>
    <property type="match status" value="1"/>
</dbReference>
<reference evidence="3 4" key="1">
    <citation type="journal article" date="2014" name="FEMS Microbiol. Lett.">
        <title>Draft genome sequences of three Holospora species (Holospora obtusa, Holospora undulata, and Holospora elegans), endonuclear symbiotic bacteria of the ciliate Paramecium caudatum.</title>
        <authorList>
            <person name="Dohra H."/>
            <person name="Tanaka K."/>
            <person name="Suzuki T."/>
            <person name="Fujishima M."/>
            <person name="Suzuki H."/>
        </authorList>
    </citation>
    <scope>NUCLEOTIDE SEQUENCE [LARGE SCALE GENOMIC DNA]</scope>
    <source>
        <strain evidence="3 4">E1</strain>
    </source>
</reference>
<keyword evidence="2" id="KW-0732">Signal</keyword>